<dbReference type="InterPro" id="IPR013083">
    <property type="entry name" value="Znf_RING/FYVE/PHD"/>
</dbReference>
<dbReference type="InterPro" id="IPR012866">
    <property type="entry name" value="DUF1644"/>
</dbReference>
<dbReference type="Gene3D" id="3.30.40.10">
    <property type="entry name" value="Zinc/RING finger domain, C3HC4 (zinc finger)"/>
    <property type="match status" value="1"/>
</dbReference>
<dbReference type="PANTHER" id="PTHR31197">
    <property type="entry name" value="OS01G0612600 PROTEIN"/>
    <property type="match status" value="1"/>
</dbReference>
<evidence type="ECO:0008006" key="4">
    <source>
        <dbReference type="Google" id="ProtNLM"/>
    </source>
</evidence>
<gene>
    <name evidence="2" type="ORF">TAV2_LOCUS15399</name>
</gene>
<sequence>MPKQRRVLSMPNKRSRVSPYPLRSSRTNKQKEDEPETPVQTEGPREWEDVRCVICMEPPHNAVLLRCSSSSKGCRAYMCDTSARHSNCFKQYRRSNKNPFNPKAFKCPLCRGEGYETIKVSSARRFMNAKSRSCSIEGCDFSGTYSQLNSHLKTEHPGFIRPRVNPEKQRRWEQMQRDAEYAELMTAAGFSHGYEVVHHQQLPYTHPFIQFSMSDLFGYATAFLPQLEFGLPRE</sequence>
<name>A0AAU9SPU2_THLAR</name>
<protein>
    <recommendedName>
        <fullName evidence="4">RING-type E3 ubiquitin transferase</fullName>
    </recommendedName>
</protein>
<evidence type="ECO:0000313" key="3">
    <source>
        <dbReference type="Proteomes" id="UP000836841"/>
    </source>
</evidence>
<organism evidence="2 3">
    <name type="scientific">Thlaspi arvense</name>
    <name type="common">Field penny-cress</name>
    <dbReference type="NCBI Taxonomy" id="13288"/>
    <lineage>
        <taxon>Eukaryota</taxon>
        <taxon>Viridiplantae</taxon>
        <taxon>Streptophyta</taxon>
        <taxon>Embryophyta</taxon>
        <taxon>Tracheophyta</taxon>
        <taxon>Spermatophyta</taxon>
        <taxon>Magnoliopsida</taxon>
        <taxon>eudicotyledons</taxon>
        <taxon>Gunneridae</taxon>
        <taxon>Pentapetalae</taxon>
        <taxon>rosids</taxon>
        <taxon>malvids</taxon>
        <taxon>Brassicales</taxon>
        <taxon>Brassicaceae</taxon>
        <taxon>Thlaspideae</taxon>
        <taxon>Thlaspi</taxon>
    </lineage>
</organism>
<dbReference type="EMBL" id="OU466861">
    <property type="protein sequence ID" value="CAH2067991.1"/>
    <property type="molecule type" value="Genomic_DNA"/>
</dbReference>
<dbReference type="Proteomes" id="UP000836841">
    <property type="component" value="Chromosome 5"/>
</dbReference>
<accession>A0AAU9SPU2</accession>
<proteinExistence type="predicted"/>
<evidence type="ECO:0000313" key="2">
    <source>
        <dbReference type="EMBL" id="CAH2067991.1"/>
    </source>
</evidence>
<dbReference type="AlphaFoldDB" id="A0AAU9SPU2"/>
<reference evidence="2 3" key="1">
    <citation type="submission" date="2022-03" db="EMBL/GenBank/DDBJ databases">
        <authorList>
            <person name="Nunn A."/>
            <person name="Chopra R."/>
            <person name="Nunn A."/>
            <person name="Contreras Garrido A."/>
        </authorList>
    </citation>
    <scope>NUCLEOTIDE SEQUENCE [LARGE SCALE GENOMIC DNA]</scope>
</reference>
<dbReference type="Pfam" id="PF07800">
    <property type="entry name" value="DUF1644"/>
    <property type="match status" value="2"/>
</dbReference>
<dbReference type="PANTHER" id="PTHR31197:SF43">
    <property type="entry name" value="C2H2-TYPE DOMAIN-CONTAINING PROTEIN"/>
    <property type="match status" value="1"/>
</dbReference>
<keyword evidence="3" id="KW-1185">Reference proteome</keyword>
<evidence type="ECO:0000256" key="1">
    <source>
        <dbReference type="SAM" id="MobiDB-lite"/>
    </source>
</evidence>
<feature type="region of interest" description="Disordered" evidence="1">
    <location>
        <begin position="1"/>
        <end position="43"/>
    </location>
</feature>